<proteinExistence type="inferred from homology"/>
<keyword evidence="10" id="KW-1185">Reference proteome</keyword>
<keyword evidence="4 6" id="KW-0371">Homeobox</keyword>
<dbReference type="PANTHER" id="PTHR11211">
    <property type="entry name" value="IROQUOIS-CLASS HOMEODOMAIN PROTEIN IRX"/>
    <property type="match status" value="1"/>
</dbReference>
<dbReference type="Pfam" id="PF05920">
    <property type="entry name" value="Homeobox_KN"/>
    <property type="match status" value="1"/>
</dbReference>
<dbReference type="SMART" id="SM00389">
    <property type="entry name" value="HOX"/>
    <property type="match status" value="1"/>
</dbReference>
<organism evidence="9 10">
    <name type="scientific">Nesidiocoris tenuis</name>
    <dbReference type="NCBI Taxonomy" id="355587"/>
    <lineage>
        <taxon>Eukaryota</taxon>
        <taxon>Metazoa</taxon>
        <taxon>Ecdysozoa</taxon>
        <taxon>Arthropoda</taxon>
        <taxon>Hexapoda</taxon>
        <taxon>Insecta</taxon>
        <taxon>Pterygota</taxon>
        <taxon>Neoptera</taxon>
        <taxon>Paraneoptera</taxon>
        <taxon>Hemiptera</taxon>
        <taxon>Heteroptera</taxon>
        <taxon>Panheteroptera</taxon>
        <taxon>Cimicomorpha</taxon>
        <taxon>Miridae</taxon>
        <taxon>Dicyphina</taxon>
        <taxon>Nesidiocoris</taxon>
    </lineage>
</organism>
<feature type="compositionally biased region" description="Low complexity" evidence="7">
    <location>
        <begin position="15"/>
        <end position="25"/>
    </location>
</feature>
<evidence type="ECO:0000256" key="6">
    <source>
        <dbReference type="PROSITE-ProRule" id="PRU00108"/>
    </source>
</evidence>
<reference evidence="9 10" key="1">
    <citation type="submission" date="2023-09" db="EMBL/GenBank/DDBJ databases">
        <title>Nesidiocoris tenuis whole genome shotgun sequence.</title>
        <authorList>
            <person name="Shibata T."/>
            <person name="Shimoda M."/>
            <person name="Kobayashi T."/>
            <person name="Uehara T."/>
        </authorList>
    </citation>
    <scope>NUCLEOTIDE SEQUENCE [LARGE SCALE GENOMIC DNA]</scope>
    <source>
        <strain evidence="9 10">Japan</strain>
    </source>
</reference>
<feature type="region of interest" description="Disordered" evidence="7">
    <location>
        <begin position="1"/>
        <end position="45"/>
    </location>
</feature>
<feature type="compositionally biased region" description="Pro residues" evidence="7">
    <location>
        <begin position="26"/>
        <end position="37"/>
    </location>
</feature>
<feature type="DNA-binding region" description="Homeobox" evidence="6">
    <location>
        <begin position="155"/>
        <end position="217"/>
    </location>
</feature>
<dbReference type="Gene3D" id="1.10.10.60">
    <property type="entry name" value="Homeodomain-like"/>
    <property type="match status" value="1"/>
</dbReference>
<evidence type="ECO:0000256" key="1">
    <source>
        <dbReference type="ARBA" id="ARBA00004123"/>
    </source>
</evidence>
<dbReference type="InterPro" id="IPR003893">
    <property type="entry name" value="Iroquois_homeo"/>
</dbReference>
<dbReference type="InterPro" id="IPR017970">
    <property type="entry name" value="Homeobox_CS"/>
</dbReference>
<feature type="region of interest" description="Disordered" evidence="7">
    <location>
        <begin position="422"/>
        <end position="461"/>
    </location>
</feature>
<evidence type="ECO:0000256" key="3">
    <source>
        <dbReference type="ARBA" id="ARBA00023125"/>
    </source>
</evidence>
<evidence type="ECO:0000259" key="8">
    <source>
        <dbReference type="PROSITE" id="PS50071"/>
    </source>
</evidence>
<dbReference type="PROSITE" id="PS00027">
    <property type="entry name" value="HOMEOBOX_1"/>
    <property type="match status" value="1"/>
</dbReference>
<dbReference type="EMBL" id="AP028917">
    <property type="protein sequence ID" value="BES98144.1"/>
    <property type="molecule type" value="Genomic_DNA"/>
</dbReference>
<feature type="compositionally biased region" description="Basic and acidic residues" evidence="7">
    <location>
        <begin position="238"/>
        <end position="254"/>
    </location>
</feature>
<feature type="compositionally biased region" description="Pro residues" evidence="7">
    <location>
        <begin position="430"/>
        <end position="461"/>
    </location>
</feature>
<evidence type="ECO:0000313" key="10">
    <source>
        <dbReference type="Proteomes" id="UP001307889"/>
    </source>
</evidence>
<evidence type="ECO:0000256" key="4">
    <source>
        <dbReference type="ARBA" id="ARBA00023155"/>
    </source>
</evidence>
<dbReference type="InterPro" id="IPR008422">
    <property type="entry name" value="KN_HD"/>
</dbReference>
<evidence type="ECO:0000256" key="5">
    <source>
        <dbReference type="ARBA" id="ARBA00023242"/>
    </source>
</evidence>
<comment type="similarity">
    <text evidence="2">Belongs to the TALE/IRO homeobox family.</text>
</comment>
<feature type="region of interest" description="Disordered" evidence="7">
    <location>
        <begin position="217"/>
        <end position="334"/>
    </location>
</feature>
<feature type="compositionally biased region" description="Basic and acidic residues" evidence="7">
    <location>
        <begin position="217"/>
        <end position="227"/>
    </location>
</feature>
<protein>
    <submittedName>
        <fullName evidence="9">IRO</fullName>
    </submittedName>
</protein>
<dbReference type="SMART" id="SM00548">
    <property type="entry name" value="IRO"/>
    <property type="match status" value="1"/>
</dbReference>
<dbReference type="SUPFAM" id="SSF46689">
    <property type="entry name" value="Homeodomain-like"/>
    <property type="match status" value="1"/>
</dbReference>
<feature type="compositionally biased region" description="Pro residues" evidence="7">
    <location>
        <begin position="1"/>
        <end position="10"/>
    </location>
</feature>
<dbReference type="InterPro" id="IPR001356">
    <property type="entry name" value="HD"/>
</dbReference>
<keyword evidence="3 6" id="KW-0238">DNA-binding</keyword>
<sequence>MAHFPPPISPPTNQGSPGRDSGSPRSPGPPSGPPPPSSGRCCETGRPIFTDPLTGQTICSCQYHDMLAYQRLPPLGVYPSPYPPEAVAAYFPAAAAAAAAQLNPTDQPPFYAGVGLEVKDGLPTGAPGWPYASVYHPYDAAFAAYPFNGYGMDLNGARRKNATRETTSTLKAWLNEHKKNPYPTKGEKIMLAIITKMTLTQVSTWFANARRRLKKENKMTWDPRNRVDDEDNNNEETSSGRKSAENKDNLDSKDSGTASSEDGDRGSHRLEFERGERASADRSDRDRGDRDRDTGSEWSESRPDSPECLFLHPTTGYPRFASPPGAGASDSLRGASVAAKPRIWSLADMANNKEDSSRSGGGKMASPLAARAILPYPRHHHELYRGLYAHDPALLDSYSRMAAHSSQSMAAVVAAAAAAAAAASPHHPFGVPPPPPTSVAPPPPHLPPPPKEVKPEPPPQP</sequence>
<dbReference type="PANTHER" id="PTHR11211:SF40">
    <property type="entry name" value="MIRROR, ISOFORM C"/>
    <property type="match status" value="1"/>
</dbReference>
<feature type="domain" description="Homeobox" evidence="8">
    <location>
        <begin position="153"/>
        <end position="216"/>
    </location>
</feature>
<dbReference type="PROSITE" id="PS50071">
    <property type="entry name" value="HOMEOBOX_2"/>
    <property type="match status" value="1"/>
</dbReference>
<gene>
    <name evidence="9" type="ORF">NTJ_10959</name>
</gene>
<feature type="compositionally biased region" description="Basic and acidic residues" evidence="7">
    <location>
        <begin position="262"/>
        <end position="305"/>
    </location>
</feature>
<name>A0ABN7B3G3_9HEMI</name>
<dbReference type="CDD" id="cd00086">
    <property type="entry name" value="homeodomain"/>
    <property type="match status" value="1"/>
</dbReference>
<evidence type="ECO:0000313" key="9">
    <source>
        <dbReference type="EMBL" id="BES98144.1"/>
    </source>
</evidence>
<comment type="subcellular location">
    <subcellularLocation>
        <location evidence="1 6">Nucleus</location>
    </subcellularLocation>
</comment>
<dbReference type="InterPro" id="IPR009057">
    <property type="entry name" value="Homeodomain-like_sf"/>
</dbReference>
<dbReference type="Proteomes" id="UP001307889">
    <property type="component" value="Chromosome 9"/>
</dbReference>
<accession>A0ABN7B3G3</accession>
<evidence type="ECO:0000256" key="2">
    <source>
        <dbReference type="ARBA" id="ARBA00008446"/>
    </source>
</evidence>
<evidence type="ECO:0000256" key="7">
    <source>
        <dbReference type="SAM" id="MobiDB-lite"/>
    </source>
</evidence>
<keyword evidence="5 6" id="KW-0539">Nucleus</keyword>